<dbReference type="InterPro" id="IPR011047">
    <property type="entry name" value="Quinoprotein_ADH-like_sf"/>
</dbReference>
<keyword evidence="1" id="KW-1133">Transmembrane helix</keyword>
<evidence type="ECO:0000313" key="2">
    <source>
        <dbReference type="EMBL" id="SVC76133.1"/>
    </source>
</evidence>
<feature type="non-terminal residue" evidence="2">
    <location>
        <position position="275"/>
    </location>
</feature>
<evidence type="ECO:0000256" key="1">
    <source>
        <dbReference type="SAM" id="Phobius"/>
    </source>
</evidence>
<dbReference type="Gene3D" id="2.130.10.10">
    <property type="entry name" value="YVTN repeat-like/Quinoprotein amine dehydrogenase"/>
    <property type="match status" value="1"/>
</dbReference>
<reference evidence="2" key="1">
    <citation type="submission" date="2018-05" db="EMBL/GenBank/DDBJ databases">
        <authorList>
            <person name="Lanie J.A."/>
            <person name="Ng W.-L."/>
            <person name="Kazmierczak K.M."/>
            <person name="Andrzejewski T.M."/>
            <person name="Davidsen T.M."/>
            <person name="Wayne K.J."/>
            <person name="Tettelin H."/>
            <person name="Glass J.I."/>
            <person name="Rusch D."/>
            <person name="Podicherti R."/>
            <person name="Tsui H.-C.T."/>
            <person name="Winkler M.E."/>
        </authorList>
    </citation>
    <scope>NUCLEOTIDE SEQUENCE</scope>
</reference>
<keyword evidence="1" id="KW-0812">Transmembrane</keyword>
<dbReference type="EMBL" id="UINC01109363">
    <property type="protein sequence ID" value="SVC76133.1"/>
    <property type="molecule type" value="Genomic_DNA"/>
</dbReference>
<dbReference type="InterPro" id="IPR015943">
    <property type="entry name" value="WD40/YVTN_repeat-like_dom_sf"/>
</dbReference>
<dbReference type="AlphaFoldDB" id="A0A382PRV1"/>
<organism evidence="2">
    <name type="scientific">marine metagenome</name>
    <dbReference type="NCBI Taxonomy" id="408172"/>
    <lineage>
        <taxon>unclassified sequences</taxon>
        <taxon>metagenomes</taxon>
        <taxon>ecological metagenomes</taxon>
    </lineage>
</organism>
<proteinExistence type="predicted"/>
<feature type="transmembrane region" description="Helical" evidence="1">
    <location>
        <begin position="12"/>
        <end position="34"/>
    </location>
</feature>
<protein>
    <submittedName>
        <fullName evidence="2">Uncharacterized protein</fullName>
    </submittedName>
</protein>
<gene>
    <name evidence="2" type="ORF">METZ01_LOCUS328987</name>
</gene>
<accession>A0A382PRV1</accession>
<dbReference type="SUPFAM" id="SSF50998">
    <property type="entry name" value="Quinoprotein alcohol dehydrogenase-like"/>
    <property type="match status" value="1"/>
</dbReference>
<dbReference type="PANTHER" id="PTHR34512:SF30">
    <property type="entry name" value="OUTER MEMBRANE PROTEIN ASSEMBLY FACTOR BAMB"/>
    <property type="match status" value="1"/>
</dbReference>
<name>A0A382PRV1_9ZZZZ</name>
<sequence length="275" mass="31238">MPSLRNPTGKPIRLWPVILIFLLTILTVVWIWLFNSLDRQSQNLRIISVLGISFLLIVAWLLFFSRLRWRIRFLSLGIVLSAILFSVVLFRIKGFTGDLIPILEWSWTKKTGESLTQADTSSERIHGSLRSSPYNYPRFLGPNRNAVLSGIELARDWSKHPPQLMWRQPIGAGWSAFAIFGDFVVTQEQHGEQEMVVCYNLKSGQMKWSHSDNTRHEKVPGGVGPRATPTIVRNHVYTLGATGTLNCLELLTGERVWAKNIVSDNNSKVNEWGIS</sequence>
<dbReference type="PANTHER" id="PTHR34512">
    <property type="entry name" value="CELL SURFACE PROTEIN"/>
    <property type="match status" value="1"/>
</dbReference>
<feature type="transmembrane region" description="Helical" evidence="1">
    <location>
        <begin position="46"/>
        <end position="64"/>
    </location>
</feature>
<keyword evidence="1" id="KW-0472">Membrane</keyword>
<feature type="transmembrane region" description="Helical" evidence="1">
    <location>
        <begin position="71"/>
        <end position="92"/>
    </location>
</feature>